<dbReference type="EMBL" id="JACGWO010000006">
    <property type="protein sequence ID" value="KAK4424535.1"/>
    <property type="molecule type" value="Genomic_DNA"/>
</dbReference>
<feature type="domain" description="DUF4283" evidence="1">
    <location>
        <begin position="36"/>
        <end position="117"/>
    </location>
</feature>
<dbReference type="AlphaFoldDB" id="A0AAE2CJJ9"/>
<evidence type="ECO:0000259" key="1">
    <source>
        <dbReference type="Pfam" id="PF14111"/>
    </source>
</evidence>
<evidence type="ECO:0000313" key="2">
    <source>
        <dbReference type="EMBL" id="KAK4424535.1"/>
    </source>
</evidence>
<sequence length="139" mass="16102">MDGDLLRLDSMLSLTVEEGEGVSIPQSEWEKGSGGFRLMLVGRLLSPQSVRFDALRDSLTNMFQTVRGIVVRKILESRFYLIFNHFEDLRRVLDLRPWIFDRNLVVIHPLSPTANPLEVDLDWCPFFVHVHDLPLLNVR</sequence>
<comment type="caution">
    <text evidence="2">The sequence shown here is derived from an EMBL/GenBank/DDBJ whole genome shotgun (WGS) entry which is preliminary data.</text>
</comment>
<keyword evidence="3" id="KW-1185">Reference proteome</keyword>
<reference evidence="2" key="1">
    <citation type="submission" date="2020-06" db="EMBL/GenBank/DDBJ databases">
        <authorList>
            <person name="Li T."/>
            <person name="Hu X."/>
            <person name="Zhang T."/>
            <person name="Song X."/>
            <person name="Zhang H."/>
            <person name="Dai N."/>
            <person name="Sheng W."/>
            <person name="Hou X."/>
            <person name="Wei L."/>
        </authorList>
    </citation>
    <scope>NUCLEOTIDE SEQUENCE</scope>
    <source>
        <strain evidence="2">3651</strain>
        <tissue evidence="2">Leaf</tissue>
    </source>
</reference>
<protein>
    <recommendedName>
        <fullName evidence="1">DUF4283 domain-containing protein</fullName>
    </recommendedName>
</protein>
<dbReference type="Proteomes" id="UP001293254">
    <property type="component" value="Unassembled WGS sequence"/>
</dbReference>
<reference evidence="2" key="2">
    <citation type="journal article" date="2024" name="Plant">
        <title>Genomic evolution and insights into agronomic trait innovations of Sesamum species.</title>
        <authorList>
            <person name="Miao H."/>
            <person name="Wang L."/>
            <person name="Qu L."/>
            <person name="Liu H."/>
            <person name="Sun Y."/>
            <person name="Le M."/>
            <person name="Wang Q."/>
            <person name="Wei S."/>
            <person name="Zheng Y."/>
            <person name="Lin W."/>
            <person name="Duan Y."/>
            <person name="Cao H."/>
            <person name="Xiong S."/>
            <person name="Wang X."/>
            <person name="Wei L."/>
            <person name="Li C."/>
            <person name="Ma Q."/>
            <person name="Ju M."/>
            <person name="Zhao R."/>
            <person name="Li G."/>
            <person name="Mu C."/>
            <person name="Tian Q."/>
            <person name="Mei H."/>
            <person name="Zhang T."/>
            <person name="Gao T."/>
            <person name="Zhang H."/>
        </authorList>
    </citation>
    <scope>NUCLEOTIDE SEQUENCE</scope>
    <source>
        <strain evidence="2">3651</strain>
    </source>
</reference>
<proteinExistence type="predicted"/>
<organism evidence="2 3">
    <name type="scientific">Sesamum alatum</name>
    <dbReference type="NCBI Taxonomy" id="300844"/>
    <lineage>
        <taxon>Eukaryota</taxon>
        <taxon>Viridiplantae</taxon>
        <taxon>Streptophyta</taxon>
        <taxon>Embryophyta</taxon>
        <taxon>Tracheophyta</taxon>
        <taxon>Spermatophyta</taxon>
        <taxon>Magnoliopsida</taxon>
        <taxon>eudicotyledons</taxon>
        <taxon>Gunneridae</taxon>
        <taxon>Pentapetalae</taxon>
        <taxon>asterids</taxon>
        <taxon>lamiids</taxon>
        <taxon>Lamiales</taxon>
        <taxon>Pedaliaceae</taxon>
        <taxon>Sesamum</taxon>
    </lineage>
</organism>
<gene>
    <name evidence="2" type="ORF">Salat_1646900</name>
</gene>
<accession>A0AAE2CJJ9</accession>
<dbReference type="Pfam" id="PF14111">
    <property type="entry name" value="DUF4283"/>
    <property type="match status" value="1"/>
</dbReference>
<evidence type="ECO:0000313" key="3">
    <source>
        <dbReference type="Proteomes" id="UP001293254"/>
    </source>
</evidence>
<name>A0AAE2CJJ9_9LAMI</name>
<dbReference type="InterPro" id="IPR025558">
    <property type="entry name" value="DUF4283"/>
</dbReference>